<evidence type="ECO:0000256" key="1">
    <source>
        <dbReference type="SAM" id="MobiDB-lite"/>
    </source>
</evidence>
<name>A0ABT6DGP5_9BACT</name>
<dbReference type="EMBL" id="JANRMI010000002">
    <property type="protein sequence ID" value="MDG0816029.1"/>
    <property type="molecule type" value="Genomic_DNA"/>
</dbReference>
<protein>
    <submittedName>
        <fullName evidence="3">Uncharacterized protein</fullName>
    </submittedName>
</protein>
<reference evidence="3" key="1">
    <citation type="submission" date="2022-08" db="EMBL/GenBank/DDBJ databases">
        <title>Novel Bdellovibrio Species Isolated from Svalbard: Designation Bdellovibrio svalbardensis.</title>
        <authorList>
            <person name="Mitchell R.J."/>
            <person name="Choi S.Y."/>
        </authorList>
    </citation>
    <scope>NUCLEOTIDE SEQUENCE</scope>
    <source>
        <strain evidence="3">PAP01</strain>
    </source>
</reference>
<keyword evidence="4" id="KW-1185">Reference proteome</keyword>
<feature type="chain" id="PRO_5046548155" evidence="2">
    <location>
        <begin position="22"/>
        <end position="163"/>
    </location>
</feature>
<organism evidence="3 4">
    <name type="scientific">Bdellovibrio svalbardensis</name>
    <dbReference type="NCBI Taxonomy" id="2972972"/>
    <lineage>
        <taxon>Bacteria</taxon>
        <taxon>Pseudomonadati</taxon>
        <taxon>Bdellovibrionota</taxon>
        <taxon>Bdellovibrionia</taxon>
        <taxon>Bdellovibrionales</taxon>
        <taxon>Pseudobdellovibrionaceae</taxon>
        <taxon>Bdellovibrio</taxon>
    </lineage>
</organism>
<feature type="signal peptide" evidence="2">
    <location>
        <begin position="1"/>
        <end position="21"/>
    </location>
</feature>
<proteinExistence type="predicted"/>
<accession>A0ABT6DGP5</accession>
<sequence length="163" mass="17558">MSSFITTFLVAGFLCGASAQAEDQPLNPVQIMEKAAAGGDKKPKKPKSQYNSNLYEQEEAKDDTKSFTGKVRVVRDISDDIEVLFEGEDAKGIYSLSRSKSNFAAMLKSLEASKKAGGPAVTVTADSDKNIKSVELNKAGSSRSGYVPPTDPNQKWDFGKVPD</sequence>
<evidence type="ECO:0000256" key="2">
    <source>
        <dbReference type="SAM" id="SignalP"/>
    </source>
</evidence>
<feature type="region of interest" description="Disordered" evidence="1">
    <location>
        <begin position="136"/>
        <end position="163"/>
    </location>
</feature>
<feature type="region of interest" description="Disordered" evidence="1">
    <location>
        <begin position="31"/>
        <end position="65"/>
    </location>
</feature>
<evidence type="ECO:0000313" key="3">
    <source>
        <dbReference type="EMBL" id="MDG0816029.1"/>
    </source>
</evidence>
<dbReference type="RefSeq" id="WP_277577507.1">
    <property type="nucleotide sequence ID" value="NZ_JANRMI010000002.1"/>
</dbReference>
<gene>
    <name evidence="3" type="ORF">NWE73_06625</name>
</gene>
<comment type="caution">
    <text evidence="3">The sequence shown here is derived from an EMBL/GenBank/DDBJ whole genome shotgun (WGS) entry which is preliminary data.</text>
</comment>
<dbReference type="Proteomes" id="UP001152321">
    <property type="component" value="Unassembled WGS sequence"/>
</dbReference>
<evidence type="ECO:0000313" key="4">
    <source>
        <dbReference type="Proteomes" id="UP001152321"/>
    </source>
</evidence>
<keyword evidence="2" id="KW-0732">Signal</keyword>